<dbReference type="GO" id="GO:0030687">
    <property type="term" value="C:preribosome, large subunit precursor"/>
    <property type="evidence" value="ECO:0007669"/>
    <property type="project" value="TreeGrafter"/>
</dbReference>
<dbReference type="Pfam" id="PF17867">
    <property type="entry name" value="AAA_lid_7"/>
    <property type="match status" value="1"/>
</dbReference>
<feature type="transmembrane region" description="Helical" evidence="3">
    <location>
        <begin position="1438"/>
        <end position="1461"/>
    </location>
</feature>
<accession>A0A1I7XML4</accession>
<sequence length="1605" mass="186407">MNLASQSVLEGLNACFDHRRLIYIAELNKSFEIPDDGNCRFFACQNPHVQGGNRRALPKSFINRFTNIYVDDLTEDDVFSILRDVDGGLLGEICLRSMVALNSHLATIDRLEGGPFSFNLRDLLRWIQLFATNRDMATSYELLYVSRMRNEENKKLLRSLYEDIFGEPCVLPPVLLTADKNKVQIGKVCVEFIGFQTLIKSSKFTVKYTGLLIIDKSAISDSKKLLKERLHGLVDEEVLRDISIAQDLLQLEIATEVCIIHYLSPTDAICVEDNISNIFRVFLSMDARNGEISRAMRNRSVELYLGTDQRWYTSIQDVTTLKISKNVAMDLTALPVENLLHFCVLLNEMSLEDACRSLSIGFVETSEKEVCEVLPEVKDLVTESYQSWLVSVWKNTSVEDSLSKIFLCLLSSSTYSIRSRHIEKQFGHVATPFTCRAIEITQDLPLSTHAVDARFNNGCWNREDIYSIDKFVLNLLCEWSLNMIQILIVEQGEVATCDIGFKNLHLISRVVDGILMALKEVSFERKPKKITSVFNSSEFSNLNAMMNSEWSVESHERFVRDYLVLYEDHKIVYPFSNEDDCQRLISFVDHRMECDSEEIELDRDFDEYVENRSILKSPIAITLQLVNRMLNLLLFQVTGTVDKSDPLFISQEMLRMFNWMDESTAKFVKMLTVLNSNYNGEDKVSSIPSLGAFSIIYVSFWSSLSFDPSMSLLSISDLRHFELTEFAKQLWQLAPNSPRISQNIKFIHTPFITLNDLGIITCGLSGWSNQEKEKQNSWEERLETGINIMNNVRVDYISELSLPPPKTLDPVIFEEEKAKYIGLKLEIVNRQLQILSEFRYSTSRQFPTCDSRSQHPQIASLWEIREQLNNELNEKKSVKETVYRQRASQYNTLCSELRSFRDVSLSIVSVLHKLNDSIRKVHELSSDEHQIILAQLKSYVMSAVNFKQLMATSRGIESPQLLAWCCRDASTMPLRLKAAIVRHRITERIDPRCDLEWTRRHWQKWYERNVAKAAEKDFIYRNKTEEERDELNVKEFFSMDDQDEGILSTEDLSLLLDALEPQFPKKVNDSNKQTKEAYYSLALVWIRHLLMGIGQFEEKLHSATVEPDLSLLHWIISREDVDHLSIVDVYRSSSLKEFRRAADLLDALITRIKEVQERWPEIVALKLIVDAINNFLSAPLSTTQIKMASRIESVIEQAEEWEKIADRNNSLREQLEPIRKLLVDWKKMEAKCFFKPIFYPISNRLTVLNMLVTRDPAEYSLKDYLKIVKYNDLNLWNIRVSSQKAHAHLFKIIRKFKDAINVEVAPIFDNLLGIDEWLDIKEVEHHVQTVTGDRRTKRAQELVKQILINGVVKYHKLVRVCASGRNICIRKANHPNDQLGVATRKHLSGIVEYGMAWILKVQKRIAVWETSAEQIAQKTNALNNMKANVINKNFQNCLLHFIMFLYIRYYSFFLLYISCFYNQFCRQILNQLWLYFDQNVSCWSDAERMWSEISRSVNILSAELAENLRLILEPQRATRMKGDYRTGKRLNMRKLIPYIASDYRKDRIWMRRTKRAQREYQVLTPYMKLFPFPFYAIIKGISQLPSVLAESIRQWFELTVQSAAL</sequence>
<reference evidence="6" key="1">
    <citation type="submission" date="2016-11" db="UniProtKB">
        <authorList>
            <consortium name="WormBaseParasite"/>
        </authorList>
    </citation>
    <scope>IDENTIFICATION</scope>
</reference>
<name>A0A1I7XML4_HETBA</name>
<dbReference type="WBParaSite" id="Hba_18977">
    <property type="protein sequence ID" value="Hba_18977"/>
    <property type="gene ID" value="Hba_18977"/>
</dbReference>
<dbReference type="PANTHER" id="PTHR48103:SF2">
    <property type="entry name" value="MIDASIN"/>
    <property type="match status" value="1"/>
</dbReference>
<dbReference type="Gene3D" id="3.40.50.300">
    <property type="entry name" value="P-loop containing nucleotide triphosphate hydrolases"/>
    <property type="match status" value="1"/>
</dbReference>
<dbReference type="SUPFAM" id="SSF52540">
    <property type="entry name" value="P-loop containing nucleoside triphosphate hydrolases"/>
    <property type="match status" value="1"/>
</dbReference>
<keyword evidence="1" id="KW-0547">Nucleotide-binding</keyword>
<feature type="domain" description="Midasin AAA lid" evidence="4">
    <location>
        <begin position="97"/>
        <end position="166"/>
    </location>
</feature>
<proteinExistence type="predicted"/>
<keyword evidence="2" id="KW-0067">ATP-binding</keyword>
<evidence type="ECO:0000313" key="6">
    <source>
        <dbReference type="WBParaSite" id="Hba_18977"/>
    </source>
</evidence>
<dbReference type="GO" id="GO:0000027">
    <property type="term" value="P:ribosomal large subunit assembly"/>
    <property type="evidence" value="ECO:0007669"/>
    <property type="project" value="TreeGrafter"/>
</dbReference>
<evidence type="ECO:0000256" key="2">
    <source>
        <dbReference type="ARBA" id="ARBA00022840"/>
    </source>
</evidence>
<evidence type="ECO:0000313" key="5">
    <source>
        <dbReference type="Proteomes" id="UP000095283"/>
    </source>
</evidence>
<keyword evidence="3" id="KW-1133">Transmembrane helix</keyword>
<dbReference type="GO" id="GO:0005524">
    <property type="term" value="F:ATP binding"/>
    <property type="evidence" value="ECO:0007669"/>
    <property type="project" value="UniProtKB-KW"/>
</dbReference>
<organism evidence="5 6">
    <name type="scientific">Heterorhabditis bacteriophora</name>
    <name type="common">Entomopathogenic nematode worm</name>
    <dbReference type="NCBI Taxonomy" id="37862"/>
    <lineage>
        <taxon>Eukaryota</taxon>
        <taxon>Metazoa</taxon>
        <taxon>Ecdysozoa</taxon>
        <taxon>Nematoda</taxon>
        <taxon>Chromadorea</taxon>
        <taxon>Rhabditida</taxon>
        <taxon>Rhabditina</taxon>
        <taxon>Rhabditomorpha</taxon>
        <taxon>Strongyloidea</taxon>
        <taxon>Heterorhabditidae</taxon>
        <taxon>Heterorhabditis</taxon>
    </lineage>
</organism>
<dbReference type="InterPro" id="IPR040848">
    <property type="entry name" value="AAA_lid_7"/>
</dbReference>
<dbReference type="PANTHER" id="PTHR48103">
    <property type="entry name" value="MIDASIN-RELATED"/>
    <property type="match status" value="1"/>
</dbReference>
<dbReference type="Proteomes" id="UP000095283">
    <property type="component" value="Unplaced"/>
</dbReference>
<dbReference type="InterPro" id="IPR027417">
    <property type="entry name" value="P-loop_NTPase"/>
</dbReference>
<keyword evidence="3" id="KW-0812">Transmembrane</keyword>
<dbReference type="GO" id="GO:0000055">
    <property type="term" value="P:ribosomal large subunit export from nucleus"/>
    <property type="evidence" value="ECO:0007669"/>
    <property type="project" value="TreeGrafter"/>
</dbReference>
<keyword evidence="5" id="KW-1185">Reference proteome</keyword>
<evidence type="ECO:0000259" key="4">
    <source>
        <dbReference type="Pfam" id="PF17867"/>
    </source>
</evidence>
<evidence type="ECO:0000256" key="1">
    <source>
        <dbReference type="ARBA" id="ARBA00022741"/>
    </source>
</evidence>
<dbReference type="GO" id="GO:0005634">
    <property type="term" value="C:nucleus"/>
    <property type="evidence" value="ECO:0007669"/>
    <property type="project" value="TreeGrafter"/>
</dbReference>
<protein>
    <submittedName>
        <fullName evidence="6">BACK domain-containing protein</fullName>
    </submittedName>
</protein>
<keyword evidence="3" id="KW-0472">Membrane</keyword>
<evidence type="ECO:0000256" key="3">
    <source>
        <dbReference type="SAM" id="Phobius"/>
    </source>
</evidence>